<dbReference type="EMBL" id="CAADFG010000109">
    <property type="protein sequence ID" value="VFJ96756.1"/>
    <property type="molecule type" value="Genomic_DNA"/>
</dbReference>
<evidence type="ECO:0000313" key="3">
    <source>
        <dbReference type="EMBL" id="VFJ97366.1"/>
    </source>
</evidence>
<evidence type="ECO:0000256" key="1">
    <source>
        <dbReference type="SAM" id="MobiDB-lite"/>
    </source>
</evidence>
<name>A0A450VD24_9GAMM</name>
<protein>
    <submittedName>
        <fullName evidence="4">Uncharacterized protein</fullName>
    </submittedName>
</protein>
<accession>A0A450VD24</accession>
<feature type="compositionally biased region" description="Polar residues" evidence="1">
    <location>
        <begin position="60"/>
        <end position="79"/>
    </location>
</feature>
<organism evidence="4">
    <name type="scientific">Candidatus Kentrum eta</name>
    <dbReference type="NCBI Taxonomy" id="2126337"/>
    <lineage>
        <taxon>Bacteria</taxon>
        <taxon>Pseudomonadati</taxon>
        <taxon>Pseudomonadota</taxon>
        <taxon>Gammaproteobacteria</taxon>
        <taxon>Candidatus Kentrum</taxon>
    </lineage>
</organism>
<reference evidence="4" key="1">
    <citation type="submission" date="2019-02" db="EMBL/GenBank/DDBJ databases">
        <authorList>
            <person name="Gruber-Vodicka R. H."/>
            <person name="Seah K. B. B."/>
        </authorList>
    </citation>
    <scope>NUCLEOTIDE SEQUENCE</scope>
    <source>
        <strain evidence="4">BECK_SA2B12</strain>
        <strain evidence="2">BECK_SA2B15</strain>
        <strain evidence="3">BECK_SA2B20</strain>
    </source>
</reference>
<evidence type="ECO:0000313" key="2">
    <source>
        <dbReference type="EMBL" id="VFJ96756.1"/>
    </source>
</evidence>
<dbReference type="AlphaFoldDB" id="A0A450VD24"/>
<dbReference type="EMBL" id="CAADFI010000110">
    <property type="protein sequence ID" value="VFJ97366.1"/>
    <property type="molecule type" value="Genomic_DNA"/>
</dbReference>
<sequence length="191" mass="21032">MGRIPPLGMIWPRCTGCEPKCDFSKMRFFAGFAGRARRLPSRIPPERQPTIFGSAGASPSRRTTQKSHIGISTHTGQKTLPSIRPSANVFCLFHAERPFSPVRRTRNGENATAAEDARRAAWNEAFGIGNAPFPIGSVSLAVPNVPFPIGSVSLAIPNATFRIRNTSFRFPCKAPWNRTNGSFRITITMEF</sequence>
<feature type="region of interest" description="Disordered" evidence="1">
    <location>
        <begin position="40"/>
        <end position="79"/>
    </location>
</feature>
<dbReference type="EMBL" id="CAADFJ010000099">
    <property type="protein sequence ID" value="VFK02693.1"/>
    <property type="molecule type" value="Genomic_DNA"/>
</dbReference>
<evidence type="ECO:0000313" key="4">
    <source>
        <dbReference type="EMBL" id="VFK02693.1"/>
    </source>
</evidence>
<proteinExistence type="predicted"/>
<gene>
    <name evidence="2" type="ORF">BECKH772A_GA0070896_1010910</name>
    <name evidence="3" type="ORF">BECKH772B_GA0070898_1011012</name>
    <name evidence="4" type="ORF">BECKH772C_GA0070978_1009912</name>
</gene>